<organism evidence="2 3">
    <name type="scientific">Haliangium ochraceum (strain DSM 14365 / JCM 11303 / SMP-2)</name>
    <dbReference type="NCBI Taxonomy" id="502025"/>
    <lineage>
        <taxon>Bacteria</taxon>
        <taxon>Pseudomonadati</taxon>
        <taxon>Myxococcota</taxon>
        <taxon>Polyangia</taxon>
        <taxon>Haliangiales</taxon>
        <taxon>Kofleriaceae</taxon>
        <taxon>Haliangium</taxon>
    </lineage>
</organism>
<gene>
    <name evidence="2" type="ordered locus">Hoch_3211</name>
</gene>
<protein>
    <submittedName>
        <fullName evidence="2">Uncharacterized protein</fullName>
    </submittedName>
</protein>
<proteinExistence type="predicted"/>
<dbReference type="EMBL" id="CP001804">
    <property type="protein sequence ID" value="ACY15713.1"/>
    <property type="molecule type" value="Genomic_DNA"/>
</dbReference>
<accession>D0LTL9</accession>
<dbReference type="STRING" id="502025.Hoch_3211"/>
<dbReference type="HOGENOM" id="CLU_914982_0_0_7"/>
<dbReference type="Proteomes" id="UP000001880">
    <property type="component" value="Chromosome"/>
</dbReference>
<reference evidence="2 3" key="1">
    <citation type="journal article" date="2010" name="Stand. Genomic Sci.">
        <title>Complete genome sequence of Haliangium ochraceum type strain (SMP-2).</title>
        <authorList>
            <consortium name="US DOE Joint Genome Institute (JGI-PGF)"/>
            <person name="Ivanova N."/>
            <person name="Daum C."/>
            <person name="Lang E."/>
            <person name="Abt B."/>
            <person name="Kopitz M."/>
            <person name="Saunders E."/>
            <person name="Lapidus A."/>
            <person name="Lucas S."/>
            <person name="Glavina Del Rio T."/>
            <person name="Nolan M."/>
            <person name="Tice H."/>
            <person name="Copeland A."/>
            <person name="Cheng J.F."/>
            <person name="Chen F."/>
            <person name="Bruce D."/>
            <person name="Goodwin L."/>
            <person name="Pitluck S."/>
            <person name="Mavromatis K."/>
            <person name="Pati A."/>
            <person name="Mikhailova N."/>
            <person name="Chen A."/>
            <person name="Palaniappan K."/>
            <person name="Land M."/>
            <person name="Hauser L."/>
            <person name="Chang Y.J."/>
            <person name="Jeffries C.D."/>
            <person name="Detter J.C."/>
            <person name="Brettin T."/>
            <person name="Rohde M."/>
            <person name="Goker M."/>
            <person name="Bristow J."/>
            <person name="Markowitz V."/>
            <person name="Eisen J.A."/>
            <person name="Hugenholtz P."/>
            <person name="Kyrpides N.C."/>
            <person name="Klenk H.P."/>
        </authorList>
    </citation>
    <scope>NUCLEOTIDE SEQUENCE [LARGE SCALE GENOMIC DNA]</scope>
    <source>
        <strain evidence="3">DSM 14365 / CIP 107738 / JCM 11303 / AJ 13395 / SMP-2</strain>
    </source>
</reference>
<feature type="region of interest" description="Disordered" evidence="1">
    <location>
        <begin position="307"/>
        <end position="328"/>
    </location>
</feature>
<keyword evidence="3" id="KW-1185">Reference proteome</keyword>
<evidence type="ECO:0000313" key="3">
    <source>
        <dbReference type="Proteomes" id="UP000001880"/>
    </source>
</evidence>
<dbReference type="AlphaFoldDB" id="D0LTL9"/>
<dbReference type="eggNOG" id="ENOG5031H81">
    <property type="taxonomic scope" value="Bacteria"/>
</dbReference>
<evidence type="ECO:0000313" key="2">
    <source>
        <dbReference type="EMBL" id="ACY15713.1"/>
    </source>
</evidence>
<sequence length="328" mass="35871">MVIRLVGWVFAAYIRSVSSLPALTFASPRALPKPSSLTGRVVVLDIAFAATSGAGVSFVEITKPFLDGLGDRLAAWVDHHDHERHPEYAGDARFTLATKAEHGACPEMITPELVRDAGPIDCIVTHMDLDGLYAAAKWILGGREPYPGADRDAHCIDTRTGEPGPEAVRIDKALRARFRDDWLKRAVIHYLVEGLPAGAHREAITEAAREFEARQRGTAALCERFELRGRIAYVDARIRKGSYDKTDLLLSGQDRADVALVHDAGMLTIAARYDSGWNFVDLFGLGGGMPTRVSIPERRLDEVLRTINEAPAPRSRTGAQEGEAPLRA</sequence>
<name>D0LTL9_HALO1</name>
<dbReference type="KEGG" id="hoh:Hoch_3211"/>
<evidence type="ECO:0000256" key="1">
    <source>
        <dbReference type="SAM" id="MobiDB-lite"/>
    </source>
</evidence>